<comment type="caution">
    <text evidence="1">The sequence shown here is derived from an EMBL/GenBank/DDBJ whole genome shotgun (WGS) entry which is preliminary data.</text>
</comment>
<dbReference type="EMBL" id="JAGFBR010000013">
    <property type="protein sequence ID" value="KAH0456609.1"/>
    <property type="molecule type" value="Genomic_DNA"/>
</dbReference>
<accession>A0AAV7GLP7</accession>
<evidence type="ECO:0000313" key="2">
    <source>
        <dbReference type="Proteomes" id="UP000775213"/>
    </source>
</evidence>
<keyword evidence="2" id="KW-1185">Reference proteome</keyword>
<dbReference type="Proteomes" id="UP000775213">
    <property type="component" value="Unassembled WGS sequence"/>
</dbReference>
<organism evidence="1 2">
    <name type="scientific">Dendrobium chrysotoxum</name>
    <name type="common">Orchid</name>
    <dbReference type="NCBI Taxonomy" id="161865"/>
    <lineage>
        <taxon>Eukaryota</taxon>
        <taxon>Viridiplantae</taxon>
        <taxon>Streptophyta</taxon>
        <taxon>Embryophyta</taxon>
        <taxon>Tracheophyta</taxon>
        <taxon>Spermatophyta</taxon>
        <taxon>Magnoliopsida</taxon>
        <taxon>Liliopsida</taxon>
        <taxon>Asparagales</taxon>
        <taxon>Orchidaceae</taxon>
        <taxon>Epidendroideae</taxon>
        <taxon>Malaxideae</taxon>
        <taxon>Dendrobiinae</taxon>
        <taxon>Dendrobium</taxon>
    </lineage>
</organism>
<protein>
    <submittedName>
        <fullName evidence="1">Uncharacterized protein</fullName>
    </submittedName>
</protein>
<evidence type="ECO:0000313" key="1">
    <source>
        <dbReference type="EMBL" id="KAH0456609.1"/>
    </source>
</evidence>
<sequence length="163" mass="17309">MWIPKLLYKRAYNATTVELRVAGISLLIHTGTVRSIPMAAVFCSSSSSFSLDISSSDLPFGSGTRKVKKNPRTQQAANANSEFLTPIPAGYPLSLFAGSLSCAAYKNPNAPTIAPAFPAAADIPWHVDLNLAGKISAGTMKVVLFGPKLAKKKVKAYITTKPV</sequence>
<dbReference type="AlphaFoldDB" id="A0AAV7GLP7"/>
<name>A0AAV7GLP7_DENCH</name>
<proteinExistence type="predicted"/>
<gene>
    <name evidence="1" type="ORF">IEQ34_014516</name>
</gene>
<reference evidence="1 2" key="1">
    <citation type="journal article" date="2021" name="Hortic Res">
        <title>Chromosome-scale assembly of the Dendrobium chrysotoxum genome enhances the understanding of orchid evolution.</title>
        <authorList>
            <person name="Zhang Y."/>
            <person name="Zhang G.Q."/>
            <person name="Zhang D."/>
            <person name="Liu X.D."/>
            <person name="Xu X.Y."/>
            <person name="Sun W.H."/>
            <person name="Yu X."/>
            <person name="Zhu X."/>
            <person name="Wang Z.W."/>
            <person name="Zhao X."/>
            <person name="Zhong W.Y."/>
            <person name="Chen H."/>
            <person name="Yin W.L."/>
            <person name="Huang T."/>
            <person name="Niu S.C."/>
            <person name="Liu Z.J."/>
        </authorList>
    </citation>
    <scope>NUCLEOTIDE SEQUENCE [LARGE SCALE GENOMIC DNA]</scope>
    <source>
        <strain evidence="1">Lindl</strain>
    </source>
</reference>